<dbReference type="SUPFAM" id="SSF53850">
    <property type="entry name" value="Periplasmic binding protein-like II"/>
    <property type="match status" value="1"/>
</dbReference>
<keyword evidence="3" id="KW-0472">Membrane</keyword>
<keyword evidence="1" id="KW-0732">Signal</keyword>
<feature type="domain" description="PBP" evidence="4">
    <location>
        <begin position="72"/>
        <end position="300"/>
    </location>
</feature>
<dbReference type="RefSeq" id="WP_194031050.1">
    <property type="nucleotide sequence ID" value="NZ_JADEWZ010000034.1"/>
</dbReference>
<evidence type="ECO:0000256" key="1">
    <source>
        <dbReference type="ARBA" id="ARBA00022729"/>
    </source>
</evidence>
<feature type="region of interest" description="Disordered" evidence="2">
    <location>
        <begin position="39"/>
        <end position="69"/>
    </location>
</feature>
<dbReference type="Gene3D" id="3.40.190.10">
    <property type="entry name" value="Periplasmic binding protein-like II"/>
    <property type="match status" value="2"/>
</dbReference>
<dbReference type="InterPro" id="IPR024370">
    <property type="entry name" value="PBP_domain"/>
</dbReference>
<dbReference type="CDD" id="cd13653">
    <property type="entry name" value="PBP2_phosphate_like_1"/>
    <property type="match status" value="1"/>
</dbReference>
<gene>
    <name evidence="5" type="ORF">IQ249_18875</name>
</gene>
<feature type="transmembrane region" description="Helical" evidence="3">
    <location>
        <begin position="7"/>
        <end position="28"/>
    </location>
</feature>
<name>A0A8J7DZ90_9CYAN</name>
<feature type="compositionally biased region" description="Polar residues" evidence="2">
    <location>
        <begin position="45"/>
        <end position="64"/>
    </location>
</feature>
<protein>
    <submittedName>
        <fullName evidence="5">Phosphate ABC transporter substrate-binding protein</fullName>
    </submittedName>
</protein>
<dbReference type="EMBL" id="JADEWZ010000034">
    <property type="protein sequence ID" value="MBE9117965.1"/>
    <property type="molecule type" value="Genomic_DNA"/>
</dbReference>
<reference evidence="5" key="1">
    <citation type="submission" date="2020-10" db="EMBL/GenBank/DDBJ databases">
        <authorList>
            <person name="Castelo-Branco R."/>
            <person name="Eusebio N."/>
            <person name="Adriana R."/>
            <person name="Vieira A."/>
            <person name="Brugerolle De Fraissinette N."/>
            <person name="Rezende De Castro R."/>
            <person name="Schneider M.P."/>
            <person name="Vasconcelos V."/>
            <person name="Leao P.N."/>
        </authorList>
    </citation>
    <scope>NUCLEOTIDE SEQUENCE</scope>
    <source>
        <strain evidence="5">LEGE 07157</strain>
    </source>
</reference>
<evidence type="ECO:0000256" key="3">
    <source>
        <dbReference type="SAM" id="Phobius"/>
    </source>
</evidence>
<dbReference type="InterPro" id="IPR050811">
    <property type="entry name" value="Phosphate_ABC_transporter"/>
</dbReference>
<evidence type="ECO:0000256" key="2">
    <source>
        <dbReference type="SAM" id="MobiDB-lite"/>
    </source>
</evidence>
<sequence length="310" mass="32657">MSQKNETLPLILALVITLGILGAGFWWFTNKGGVSLGDLKEEQSNENSPSTPQTNGSVNSSTPKFSLPATVPAGTTIRINGSTSMVKINQGLKNSFEQQFSGTTVQTQAQGTGNGINAVSGGSADIAAISRPLTLDEENQGLVAVSVAQDAIALVVGVQNPFRRGLKQQQVIDIFTGKITNWSEISGQTGTIRVINRPDVSGTHQAFKELVLKGANFGNGSNFETMDRDATTPLLRALGTGGIGYATYAQVASQQTVRTVAVDGLTPEAPNYPYQRTLAYVYKEPASPAVQAFLGFASSSEGQRAIADSQ</sequence>
<dbReference type="Pfam" id="PF12849">
    <property type="entry name" value="PBP_like_2"/>
    <property type="match status" value="1"/>
</dbReference>
<evidence type="ECO:0000313" key="6">
    <source>
        <dbReference type="Proteomes" id="UP000654482"/>
    </source>
</evidence>
<proteinExistence type="predicted"/>
<evidence type="ECO:0000313" key="5">
    <source>
        <dbReference type="EMBL" id="MBE9117965.1"/>
    </source>
</evidence>
<comment type="caution">
    <text evidence="5">The sequence shown here is derived from an EMBL/GenBank/DDBJ whole genome shotgun (WGS) entry which is preliminary data.</text>
</comment>
<dbReference type="PANTHER" id="PTHR30570:SF1">
    <property type="entry name" value="PHOSPHATE-BINDING PROTEIN PSTS"/>
    <property type="match status" value="1"/>
</dbReference>
<accession>A0A8J7DZ90</accession>
<keyword evidence="3" id="KW-0812">Transmembrane</keyword>
<dbReference type="AlphaFoldDB" id="A0A8J7DZ90"/>
<dbReference type="PANTHER" id="PTHR30570">
    <property type="entry name" value="PERIPLASMIC PHOSPHATE BINDING COMPONENT OF PHOSPHATE ABC TRANSPORTER"/>
    <property type="match status" value="1"/>
</dbReference>
<keyword evidence="3" id="KW-1133">Transmembrane helix</keyword>
<organism evidence="5 6">
    <name type="scientific">Lusitaniella coriacea LEGE 07157</name>
    <dbReference type="NCBI Taxonomy" id="945747"/>
    <lineage>
        <taxon>Bacteria</taxon>
        <taxon>Bacillati</taxon>
        <taxon>Cyanobacteriota</taxon>
        <taxon>Cyanophyceae</taxon>
        <taxon>Spirulinales</taxon>
        <taxon>Lusitaniellaceae</taxon>
        <taxon>Lusitaniella</taxon>
    </lineage>
</organism>
<keyword evidence="6" id="KW-1185">Reference proteome</keyword>
<dbReference type="Proteomes" id="UP000654482">
    <property type="component" value="Unassembled WGS sequence"/>
</dbReference>
<evidence type="ECO:0000259" key="4">
    <source>
        <dbReference type="Pfam" id="PF12849"/>
    </source>
</evidence>